<dbReference type="AlphaFoldDB" id="A0A494XQ45"/>
<dbReference type="HAMAP" id="MF_00014">
    <property type="entry name" value="Ribosome_mat_RimM"/>
    <property type="match status" value="1"/>
</dbReference>
<dbReference type="GO" id="GO:0042274">
    <property type="term" value="P:ribosomal small subunit biogenesis"/>
    <property type="evidence" value="ECO:0007669"/>
    <property type="project" value="UniProtKB-UniRule"/>
</dbReference>
<evidence type="ECO:0000313" key="9">
    <source>
        <dbReference type="EMBL" id="RKP52757.1"/>
    </source>
</evidence>
<comment type="similarity">
    <text evidence="5">Belongs to the RimM family.</text>
</comment>
<protein>
    <recommendedName>
        <fullName evidence="5">Ribosome maturation factor RimM</fullName>
    </recommendedName>
</protein>
<dbReference type="RefSeq" id="WP_121275901.1">
    <property type="nucleotide sequence ID" value="NZ_RBZV01000001.1"/>
</dbReference>
<keyword evidence="10" id="KW-1185">Reference proteome</keyword>
<dbReference type="Gene3D" id="2.30.30.240">
    <property type="entry name" value="PRC-barrel domain"/>
    <property type="match status" value="1"/>
</dbReference>
<keyword evidence="1 5" id="KW-0963">Cytoplasm</keyword>
<dbReference type="SUPFAM" id="SSF50447">
    <property type="entry name" value="Translation proteins"/>
    <property type="match status" value="1"/>
</dbReference>
<dbReference type="InterPro" id="IPR011961">
    <property type="entry name" value="RimM"/>
</dbReference>
<dbReference type="PANTHER" id="PTHR33692">
    <property type="entry name" value="RIBOSOME MATURATION FACTOR RIMM"/>
    <property type="match status" value="1"/>
</dbReference>
<name>A0A494XQ45_9BURK</name>
<dbReference type="GO" id="GO:0005840">
    <property type="term" value="C:ribosome"/>
    <property type="evidence" value="ECO:0007669"/>
    <property type="project" value="InterPro"/>
</dbReference>
<dbReference type="GO" id="GO:0005737">
    <property type="term" value="C:cytoplasm"/>
    <property type="evidence" value="ECO:0007669"/>
    <property type="project" value="UniProtKB-SubCell"/>
</dbReference>
<evidence type="ECO:0000256" key="3">
    <source>
        <dbReference type="ARBA" id="ARBA00022552"/>
    </source>
</evidence>
<comment type="function">
    <text evidence="5">An accessory protein needed during the final step in the assembly of 30S ribosomal subunit, possibly for assembly of the head region. Essential for efficient processing of 16S rRNA. May be needed both before and after RbfA during the maturation of 16S rRNA. It has affinity for free ribosomal 30S subunits but not for 70S ribosomes.</text>
</comment>
<evidence type="ECO:0000259" key="8">
    <source>
        <dbReference type="Pfam" id="PF24986"/>
    </source>
</evidence>
<feature type="domain" description="Ribosome maturation factor RimM PRC barrel" evidence="8">
    <location>
        <begin position="153"/>
        <end position="227"/>
    </location>
</feature>
<dbReference type="InterPro" id="IPR056792">
    <property type="entry name" value="PRC_RimM"/>
</dbReference>
<evidence type="ECO:0000256" key="6">
    <source>
        <dbReference type="SAM" id="MobiDB-lite"/>
    </source>
</evidence>
<dbReference type="Pfam" id="PF01782">
    <property type="entry name" value="RimM"/>
    <property type="match status" value="1"/>
</dbReference>
<dbReference type="Pfam" id="PF24986">
    <property type="entry name" value="PRC_RimM"/>
    <property type="match status" value="1"/>
</dbReference>
<dbReference type="InterPro" id="IPR011033">
    <property type="entry name" value="PRC_barrel-like_sf"/>
</dbReference>
<keyword evidence="3 5" id="KW-0698">rRNA processing</keyword>
<organism evidence="9 10">
    <name type="scientific">Trinickia fusca</name>
    <dbReference type="NCBI Taxonomy" id="2419777"/>
    <lineage>
        <taxon>Bacteria</taxon>
        <taxon>Pseudomonadati</taxon>
        <taxon>Pseudomonadota</taxon>
        <taxon>Betaproteobacteria</taxon>
        <taxon>Burkholderiales</taxon>
        <taxon>Burkholderiaceae</taxon>
        <taxon>Trinickia</taxon>
    </lineage>
</organism>
<evidence type="ECO:0000256" key="5">
    <source>
        <dbReference type="HAMAP-Rule" id="MF_00014"/>
    </source>
</evidence>
<dbReference type="InterPro" id="IPR002676">
    <property type="entry name" value="RimM_N"/>
</dbReference>
<gene>
    <name evidence="5 9" type="primary">rimM</name>
    <name evidence="9" type="ORF">D7S89_00025</name>
</gene>
<keyword evidence="2 5" id="KW-0690">Ribosome biogenesis</keyword>
<dbReference type="PANTHER" id="PTHR33692:SF1">
    <property type="entry name" value="RIBOSOME MATURATION FACTOR RIMM"/>
    <property type="match status" value="1"/>
</dbReference>
<feature type="domain" description="RimM N-terminal" evidence="7">
    <location>
        <begin position="58"/>
        <end position="140"/>
    </location>
</feature>
<comment type="subcellular location">
    <subcellularLocation>
        <location evidence="5">Cytoplasm</location>
    </subcellularLocation>
</comment>
<dbReference type="SUPFAM" id="SSF50346">
    <property type="entry name" value="PRC-barrel domain"/>
    <property type="match status" value="1"/>
</dbReference>
<keyword evidence="4 5" id="KW-0143">Chaperone</keyword>
<dbReference type="Gene3D" id="2.40.30.60">
    <property type="entry name" value="RimM"/>
    <property type="match status" value="1"/>
</dbReference>
<dbReference type="GO" id="GO:0043022">
    <property type="term" value="F:ribosome binding"/>
    <property type="evidence" value="ECO:0007669"/>
    <property type="project" value="InterPro"/>
</dbReference>
<dbReference type="Proteomes" id="UP000280434">
    <property type="component" value="Unassembled WGS sequence"/>
</dbReference>
<feature type="region of interest" description="Disordered" evidence="6">
    <location>
        <begin position="28"/>
        <end position="49"/>
    </location>
</feature>
<evidence type="ECO:0000313" key="10">
    <source>
        <dbReference type="Proteomes" id="UP000280434"/>
    </source>
</evidence>
<proteinExistence type="inferred from homology"/>
<dbReference type="EMBL" id="RBZV01000001">
    <property type="protein sequence ID" value="RKP52757.1"/>
    <property type="molecule type" value="Genomic_DNA"/>
</dbReference>
<evidence type="ECO:0000256" key="1">
    <source>
        <dbReference type="ARBA" id="ARBA00022490"/>
    </source>
</evidence>
<evidence type="ECO:0000259" key="7">
    <source>
        <dbReference type="Pfam" id="PF01782"/>
    </source>
</evidence>
<dbReference type="NCBIfam" id="TIGR02273">
    <property type="entry name" value="16S_RimM"/>
    <property type="match status" value="1"/>
</dbReference>
<dbReference type="InterPro" id="IPR036976">
    <property type="entry name" value="RimM_N_sf"/>
</dbReference>
<reference evidence="9 10" key="1">
    <citation type="submission" date="2018-10" db="EMBL/GenBank/DDBJ databases">
        <title>Paraburkholderia sp. 7MK8-2, isolated from soil.</title>
        <authorList>
            <person name="Gao Z.-H."/>
            <person name="Qiu L.-H."/>
        </authorList>
    </citation>
    <scope>NUCLEOTIDE SEQUENCE [LARGE SCALE GENOMIC DNA]</scope>
    <source>
        <strain evidence="9 10">7MK8-2</strain>
    </source>
</reference>
<dbReference type="OrthoDB" id="9783509at2"/>
<comment type="domain">
    <text evidence="5">The PRC barrel domain binds ribosomal protein uS19.</text>
</comment>
<accession>A0A494XQ45</accession>
<evidence type="ECO:0000256" key="4">
    <source>
        <dbReference type="ARBA" id="ARBA00023186"/>
    </source>
</evidence>
<dbReference type="GO" id="GO:0006364">
    <property type="term" value="P:rRNA processing"/>
    <property type="evidence" value="ECO:0007669"/>
    <property type="project" value="UniProtKB-UniRule"/>
</dbReference>
<evidence type="ECO:0000256" key="2">
    <source>
        <dbReference type="ARBA" id="ARBA00022517"/>
    </source>
</evidence>
<comment type="subunit">
    <text evidence="5">Binds ribosomal protein uS19.</text>
</comment>
<sequence>MSARDSGGAGRSKGAARAQASFGAFVRKPAPKAAAATESGSELRTETADSWPDDAVEVGAVVDAYGLKGWVKVAAHASSGQGGDALTSAKRWWLAKGPERKSTPVLQAKVHSDSIVAHLGGSDDRDGALALRGYRVHVRRGDFPALSADEFYWVDLLGLDVVNEAGVALGRVVDLIDNGAHSVLRIEYPSIGKDGQPTSGERLIPFVGVYVKTVDQAGKRIVVDWEADY</sequence>
<dbReference type="InterPro" id="IPR009000">
    <property type="entry name" value="Transl_B-barrel_sf"/>
</dbReference>
<comment type="caution">
    <text evidence="9">The sequence shown here is derived from an EMBL/GenBank/DDBJ whole genome shotgun (WGS) entry which is preliminary data.</text>
</comment>